<dbReference type="AlphaFoldDB" id="A0A4R6UML2"/>
<feature type="region of interest" description="Disordered" evidence="1">
    <location>
        <begin position="1"/>
        <end position="25"/>
    </location>
</feature>
<dbReference type="InterPro" id="IPR010982">
    <property type="entry name" value="Lambda_DNA-bd_dom_sf"/>
</dbReference>
<dbReference type="CDD" id="cd00093">
    <property type="entry name" value="HTH_XRE"/>
    <property type="match status" value="1"/>
</dbReference>
<feature type="transmembrane region" description="Helical" evidence="2">
    <location>
        <begin position="120"/>
        <end position="141"/>
    </location>
</feature>
<feature type="region of interest" description="Disordered" evidence="1">
    <location>
        <begin position="191"/>
        <end position="222"/>
    </location>
</feature>
<feature type="domain" description="HTH cro/C1-type" evidence="3">
    <location>
        <begin position="20"/>
        <end position="81"/>
    </location>
</feature>
<evidence type="ECO:0000313" key="4">
    <source>
        <dbReference type="EMBL" id="TDQ48161.1"/>
    </source>
</evidence>
<organism evidence="4 5">
    <name type="scientific">Permianibacter aggregans</name>
    <dbReference type="NCBI Taxonomy" id="1510150"/>
    <lineage>
        <taxon>Bacteria</taxon>
        <taxon>Pseudomonadati</taxon>
        <taxon>Pseudomonadota</taxon>
        <taxon>Gammaproteobacteria</taxon>
        <taxon>Pseudomonadales</taxon>
        <taxon>Pseudomonadaceae</taxon>
        <taxon>Permianibacter</taxon>
    </lineage>
</organism>
<gene>
    <name evidence="4" type="ORF">EV696_108141</name>
</gene>
<comment type="caution">
    <text evidence="4">The sequence shown here is derived from an EMBL/GenBank/DDBJ whole genome shotgun (WGS) entry which is preliminary data.</text>
</comment>
<sequence length="310" mass="32621">MAELTANDVENPVHSSAGQRLRSAREAQQYTLEQASRHLHLDIQTLTSIEADETPDHIPVTYLRGYLRAYAKWLDLPSEEIVAEFNRKHEDTTTLTGLQSLSALPASSHGGGGGNWLKPVLIGVVLLAAVGAGVFLLPGLWQSLAPMLSSDKETLSEPASQSLSEGSLPLNLAPIEPTPEEIPAAVPTAEELAGTTTSTTAPAATTPTTTASATESTSATAEPLPGTAEVLQFNFNSECWVRVTDANDEVLAIGTKPAGHRMRVAGPAPLTVVLGNPTGVELLHNGRPVDLSGYPTARSATVTINALTRE</sequence>
<keyword evidence="2" id="KW-0472">Membrane</keyword>
<dbReference type="Pfam" id="PF13464">
    <property type="entry name" value="RodZ_C"/>
    <property type="match status" value="1"/>
</dbReference>
<dbReference type="PANTHER" id="PTHR34475">
    <property type="match status" value="1"/>
</dbReference>
<dbReference type="EMBL" id="SNYM01000008">
    <property type="protein sequence ID" value="TDQ48161.1"/>
    <property type="molecule type" value="Genomic_DNA"/>
</dbReference>
<dbReference type="OrthoDB" id="9790252at2"/>
<dbReference type="PANTHER" id="PTHR34475:SF1">
    <property type="entry name" value="CYTOSKELETON PROTEIN RODZ"/>
    <property type="match status" value="1"/>
</dbReference>
<evidence type="ECO:0000259" key="3">
    <source>
        <dbReference type="SMART" id="SM00530"/>
    </source>
</evidence>
<keyword evidence="2" id="KW-1133">Transmembrane helix</keyword>
<dbReference type="InterPro" id="IPR025194">
    <property type="entry name" value="RodZ-like_C"/>
</dbReference>
<dbReference type="InterPro" id="IPR001387">
    <property type="entry name" value="Cro/C1-type_HTH"/>
</dbReference>
<dbReference type="SMART" id="SM00530">
    <property type="entry name" value="HTH_XRE"/>
    <property type="match status" value="1"/>
</dbReference>
<evidence type="ECO:0000256" key="2">
    <source>
        <dbReference type="SAM" id="Phobius"/>
    </source>
</evidence>
<evidence type="ECO:0000313" key="5">
    <source>
        <dbReference type="Proteomes" id="UP000295375"/>
    </source>
</evidence>
<dbReference type="Proteomes" id="UP000295375">
    <property type="component" value="Unassembled WGS sequence"/>
</dbReference>
<dbReference type="GO" id="GO:0003677">
    <property type="term" value="F:DNA binding"/>
    <property type="evidence" value="ECO:0007669"/>
    <property type="project" value="InterPro"/>
</dbReference>
<evidence type="ECO:0000256" key="1">
    <source>
        <dbReference type="SAM" id="MobiDB-lite"/>
    </source>
</evidence>
<keyword evidence="5" id="KW-1185">Reference proteome</keyword>
<dbReference type="InterPro" id="IPR050400">
    <property type="entry name" value="Bact_Cytoskel_RodZ"/>
</dbReference>
<dbReference type="SUPFAM" id="SSF47413">
    <property type="entry name" value="lambda repressor-like DNA-binding domains"/>
    <property type="match status" value="1"/>
</dbReference>
<accession>A0A4R6UML2</accession>
<reference evidence="4 5" key="1">
    <citation type="submission" date="2019-03" db="EMBL/GenBank/DDBJ databases">
        <title>Genomic Encyclopedia of Type Strains, Phase IV (KMG-IV): sequencing the most valuable type-strain genomes for metagenomic binning, comparative biology and taxonomic classification.</title>
        <authorList>
            <person name="Goeker M."/>
        </authorList>
    </citation>
    <scope>NUCLEOTIDE SEQUENCE [LARGE SCALE GENOMIC DNA]</scope>
    <source>
        <strain evidence="4 5">DSM 103792</strain>
    </source>
</reference>
<dbReference type="Gene3D" id="1.10.260.40">
    <property type="entry name" value="lambda repressor-like DNA-binding domains"/>
    <property type="match status" value="1"/>
</dbReference>
<keyword evidence="2" id="KW-0812">Transmembrane</keyword>
<dbReference type="Pfam" id="PF13413">
    <property type="entry name" value="HTH_25"/>
    <property type="match status" value="1"/>
</dbReference>
<protein>
    <submittedName>
        <fullName evidence="4">Cytoskeleton protein RodZ</fullName>
    </submittedName>
</protein>
<proteinExistence type="predicted"/>
<name>A0A4R6UML2_9GAMM</name>